<keyword evidence="2" id="KW-0732">Signal</keyword>
<dbReference type="AlphaFoldDB" id="A0A1I8EGA6"/>
<name>A0A1I8EGA6_WUCBA</name>
<proteinExistence type="predicted"/>
<accession>A0A1I8EGA6</accession>
<feature type="transmembrane region" description="Helical" evidence="1">
    <location>
        <begin position="364"/>
        <end position="386"/>
    </location>
</feature>
<keyword evidence="1" id="KW-0472">Membrane</keyword>
<dbReference type="WBParaSite" id="maker-PairedContig_1938-snap-gene-0.21-mRNA-1">
    <property type="protein sequence ID" value="maker-PairedContig_1938-snap-gene-0.21-mRNA-1"/>
    <property type="gene ID" value="maker-PairedContig_1938-snap-gene-0.21"/>
</dbReference>
<keyword evidence="1" id="KW-0812">Transmembrane</keyword>
<feature type="chain" id="PRO_5009318195" evidence="2">
    <location>
        <begin position="22"/>
        <end position="494"/>
    </location>
</feature>
<organism evidence="3">
    <name type="scientific">Wuchereria bancrofti</name>
    <dbReference type="NCBI Taxonomy" id="6293"/>
    <lineage>
        <taxon>Eukaryota</taxon>
        <taxon>Metazoa</taxon>
        <taxon>Ecdysozoa</taxon>
        <taxon>Nematoda</taxon>
        <taxon>Chromadorea</taxon>
        <taxon>Rhabditida</taxon>
        <taxon>Spirurina</taxon>
        <taxon>Spiruromorpha</taxon>
        <taxon>Filarioidea</taxon>
        <taxon>Onchocercidae</taxon>
        <taxon>Wuchereria</taxon>
    </lineage>
</organism>
<evidence type="ECO:0000256" key="1">
    <source>
        <dbReference type="SAM" id="Phobius"/>
    </source>
</evidence>
<keyword evidence="1" id="KW-1133">Transmembrane helix</keyword>
<evidence type="ECO:0000256" key="2">
    <source>
        <dbReference type="SAM" id="SignalP"/>
    </source>
</evidence>
<protein>
    <submittedName>
        <fullName evidence="3">Uncharacterized protein</fullName>
    </submittedName>
</protein>
<feature type="signal peptide" evidence="2">
    <location>
        <begin position="1"/>
        <end position="21"/>
    </location>
</feature>
<sequence length="494" mass="54560">MRRVGIVCTSTLLVYFQQITASNISQLDIIRNDNNINGNNNFGSNRRMFGSQANSISFISYPSNHDYNDQNNFETIYQNVQMFQPISHIDYNSESANISEIANVMVQIQLINYVNQGLQLPKGQTCVCPSEFSCSYLGTSVPRCYMSFTVILLSPEYILYSYLFTSLYFSTEFMPLTPSGNIDIDSMSPQQKQAWQQPHTFYLTSKPSAIDVFVHHMGAVINAHTGELTQIQTVVHVDTFILPLNSVIPSIENHLSMQSRNLNGTILQTQLTVAYSMQCKGGLIGRNCDLICNEAVTNTTIAVCQSNITNFSYTCTYMKNGQVQNCLPCSWGIVQESYCQNSNEGILTLSATDVVSSSFKVATVVLGVLVGTLLILFIITFIYSVLMGRRVKGSVHSYNNTTSGHNYRSTLRSEGSANRLLLQSTNNESHNQVRQAPTAAPRSVPQLNALPAKSSFRKATPLPLGQLCDVPSLSDTLNSTLSSVPLPPSKEADV</sequence>
<evidence type="ECO:0000313" key="3">
    <source>
        <dbReference type="WBParaSite" id="maker-PairedContig_1938-snap-gene-0.21-mRNA-1"/>
    </source>
</evidence>
<reference evidence="3" key="1">
    <citation type="submission" date="2016-11" db="UniProtKB">
        <authorList>
            <consortium name="WormBaseParasite"/>
        </authorList>
    </citation>
    <scope>IDENTIFICATION</scope>
    <source>
        <strain evidence="3">pt0022</strain>
    </source>
</reference>